<evidence type="ECO:0000313" key="2">
    <source>
        <dbReference type="EMBL" id="CCO17920.1"/>
    </source>
</evidence>
<protein>
    <submittedName>
        <fullName evidence="2">Uncharacterized protein</fullName>
    </submittedName>
</protein>
<organism evidence="2 3">
    <name type="scientific">Bathycoccus prasinos</name>
    <dbReference type="NCBI Taxonomy" id="41875"/>
    <lineage>
        <taxon>Eukaryota</taxon>
        <taxon>Viridiplantae</taxon>
        <taxon>Chlorophyta</taxon>
        <taxon>Mamiellophyceae</taxon>
        <taxon>Mamiellales</taxon>
        <taxon>Bathycoccaceae</taxon>
        <taxon>Bathycoccus</taxon>
    </lineage>
</organism>
<evidence type="ECO:0000256" key="1">
    <source>
        <dbReference type="SAM" id="MobiDB-lite"/>
    </source>
</evidence>
<gene>
    <name evidence="2" type="ORF">Bathy08g03380</name>
</gene>
<dbReference type="PANTHER" id="PTHR16505">
    <property type="entry name" value="PROTEIN LZIC"/>
    <property type="match status" value="1"/>
</dbReference>
<keyword evidence="3" id="KW-1185">Reference proteome</keyword>
<dbReference type="EMBL" id="FO082271">
    <property type="protein sequence ID" value="CCO17920.1"/>
    <property type="molecule type" value="Genomic_DNA"/>
</dbReference>
<reference evidence="2 3" key="1">
    <citation type="submission" date="2011-10" db="EMBL/GenBank/DDBJ databases">
        <authorList>
            <person name="Genoscope - CEA"/>
        </authorList>
    </citation>
    <scope>NUCLEOTIDE SEQUENCE [LARGE SCALE GENOMIC DNA]</scope>
    <source>
        <strain evidence="2 3">RCC 1105</strain>
    </source>
</reference>
<name>K8EZL8_9CHLO</name>
<sequence>MDVDVENEDTPRTDIKRDDPHDLVLLQNCDLHVIRLQNQLEDLSNPSFVARIDDEMILKSMREETTRSMEKFKKIRAKITCASSNDDDENRSRRVLNVSEWSSDEVKLQFTRDRIRRAFKTDEIYLLFFEKDRNGLRDRLDTIERESRLMNDNNNKNRGNKGKQGGGEGGGAGAREKLEGEKIEILVALKNLGERLTEVEKLYLREGLERGAMEDLEMLDGVV</sequence>
<evidence type="ECO:0000313" key="3">
    <source>
        <dbReference type="Proteomes" id="UP000198341"/>
    </source>
</evidence>
<dbReference type="Proteomes" id="UP000198341">
    <property type="component" value="Chromosome 8"/>
</dbReference>
<dbReference type="InterPro" id="IPR040065">
    <property type="entry name" value="LZIC"/>
</dbReference>
<dbReference type="KEGG" id="bpg:Bathy08g03380"/>
<accession>K8EZL8</accession>
<dbReference type="PANTHER" id="PTHR16505:SF8">
    <property type="entry name" value="PROTEIN LZIC"/>
    <property type="match status" value="1"/>
</dbReference>
<proteinExistence type="predicted"/>
<feature type="region of interest" description="Disordered" evidence="1">
    <location>
        <begin position="147"/>
        <end position="174"/>
    </location>
</feature>
<dbReference type="OrthoDB" id="10262856at2759"/>
<dbReference type="RefSeq" id="XP_007511799.1">
    <property type="nucleotide sequence ID" value="XM_007511737.1"/>
</dbReference>
<feature type="compositionally biased region" description="Gly residues" evidence="1">
    <location>
        <begin position="162"/>
        <end position="173"/>
    </location>
</feature>
<dbReference type="GeneID" id="19014317"/>
<dbReference type="AlphaFoldDB" id="K8EZL8"/>